<organism evidence="1">
    <name type="scientific">Oryza sativa subsp. japonica</name>
    <name type="common">Rice</name>
    <dbReference type="NCBI Taxonomy" id="39947"/>
    <lineage>
        <taxon>Eukaryota</taxon>
        <taxon>Viridiplantae</taxon>
        <taxon>Streptophyta</taxon>
        <taxon>Embryophyta</taxon>
        <taxon>Tracheophyta</taxon>
        <taxon>Spermatophyta</taxon>
        <taxon>Magnoliopsida</taxon>
        <taxon>Liliopsida</taxon>
        <taxon>Poales</taxon>
        <taxon>Poaceae</taxon>
        <taxon>BOP clade</taxon>
        <taxon>Oryzoideae</taxon>
        <taxon>Oryzeae</taxon>
        <taxon>Oryzinae</taxon>
        <taxon>Oryza</taxon>
        <taxon>Oryza sativa</taxon>
    </lineage>
</organism>
<dbReference type="Proteomes" id="UP000817658">
    <property type="component" value="Chromosome 1"/>
</dbReference>
<proteinExistence type="predicted"/>
<sequence>MDAGKDVQVRGLIDGRTGVGENDEIGLLAGELGATIDQTLKGALAMLKGSVQRKECLIIL</sequence>
<evidence type="ECO:0000313" key="1">
    <source>
        <dbReference type="EMBL" id="BAD73601.1"/>
    </source>
</evidence>
<accession>Q5QLX6</accession>
<name>Q5QLX6_ORYSJ</name>
<protein>
    <submittedName>
        <fullName evidence="1">Uncharacterized protein</fullName>
    </submittedName>
</protein>
<dbReference type="EMBL" id="AP003563">
    <property type="protein sequence ID" value="BAD73601.1"/>
    <property type="molecule type" value="Genomic_DNA"/>
</dbReference>
<reference evidence="1" key="1">
    <citation type="journal article" date="2002" name="Nature">
        <title>The genome sequence and structure of rice chromosome 1.</title>
        <authorList>
            <person name="Sasaki T."/>
            <person name="Matsumoto T."/>
            <person name="Yamamoto K."/>
            <person name="Sakata K."/>
            <person name="Baba T."/>
            <person name="Katayose Y."/>
            <person name="Wu J."/>
            <person name="Niimura Y."/>
            <person name="Cheng Z."/>
            <person name="Nagamura Y."/>
            <person name="Antonio B.A."/>
            <person name="Kanamori H."/>
            <person name="Hosokawa S."/>
            <person name="Masukawa M."/>
            <person name="Arikawa K."/>
            <person name="Chiden Y."/>
            <person name="Hayashi M."/>
            <person name="Okamoto M."/>
            <person name="Ando T."/>
            <person name="Aoki H."/>
            <person name="Arita K."/>
            <person name="Hamada M."/>
            <person name="Harada C."/>
            <person name="Hijishita S."/>
            <person name="Honda M."/>
            <person name="Ichikawa Y."/>
            <person name="Idonuma A."/>
            <person name="Iijima M."/>
            <person name="Ikeda M."/>
            <person name="Ikeno M."/>
            <person name="Itoh S."/>
            <person name="Itoh T."/>
            <person name="Itoh Y."/>
            <person name="Itoh Y."/>
            <person name="Iwabuchi A."/>
            <person name="Kamiya K."/>
            <person name="Karasawa W."/>
            <person name="Katagiri S."/>
            <person name="Kikuta A."/>
            <person name="Kobayashi N."/>
            <person name="Kono I."/>
            <person name="Machita K."/>
            <person name="Maehara T."/>
            <person name="Mizuno H."/>
            <person name="Mizubayashi T."/>
            <person name="Mukai Y."/>
            <person name="Nagasaki H."/>
            <person name="Nakashima M."/>
            <person name="Nakama Y."/>
            <person name="Nakamichi Y."/>
            <person name="Nakamura M."/>
            <person name="Namiki N."/>
            <person name="Negishi M."/>
            <person name="Ohta I."/>
            <person name="Ono N."/>
            <person name="Saji S."/>
            <person name="Sakai K."/>
            <person name="Shibata M."/>
            <person name="Shimokawa T."/>
            <person name="Shomura A."/>
            <person name="Song J."/>
            <person name="Takazaki Y."/>
            <person name="Terasawa K."/>
            <person name="Tsuji K."/>
            <person name="Waki K."/>
            <person name="Yamagata H."/>
            <person name="Yamane H."/>
            <person name="Yoshiki S."/>
            <person name="Yoshihara R."/>
            <person name="Yukawa K."/>
            <person name="Zhong H."/>
            <person name="Iwama H."/>
            <person name="Endo T."/>
            <person name="Ito H."/>
            <person name="Hahn J.H."/>
            <person name="Kim H.I."/>
            <person name="Eun M.Y."/>
            <person name="Yano M."/>
            <person name="Jiang J."/>
            <person name="Gojobori T."/>
        </authorList>
    </citation>
    <scope>NUCLEOTIDE SEQUENCE [LARGE SCALE GENOMIC DNA]</scope>
</reference>
<gene>
    <name evidence="1" type="primary">B1168H06.50</name>
</gene>
<dbReference type="AlphaFoldDB" id="Q5QLX6"/>